<feature type="chain" id="PRO_5046336125" description="DUF4034 domain-containing protein" evidence="2">
    <location>
        <begin position="25"/>
        <end position="568"/>
    </location>
</feature>
<gene>
    <name evidence="3" type="ORF">GCM10023184_03780</name>
</gene>
<name>A0ABP8G7R9_9BACT</name>
<evidence type="ECO:0008006" key="5">
    <source>
        <dbReference type="Google" id="ProtNLM"/>
    </source>
</evidence>
<keyword evidence="4" id="KW-1185">Reference proteome</keyword>
<evidence type="ECO:0000256" key="1">
    <source>
        <dbReference type="SAM" id="MobiDB-lite"/>
    </source>
</evidence>
<keyword evidence="2" id="KW-0732">Signal</keyword>
<reference evidence="4" key="1">
    <citation type="journal article" date="2019" name="Int. J. Syst. Evol. Microbiol.">
        <title>The Global Catalogue of Microorganisms (GCM) 10K type strain sequencing project: providing services to taxonomists for standard genome sequencing and annotation.</title>
        <authorList>
            <consortium name="The Broad Institute Genomics Platform"/>
            <consortium name="The Broad Institute Genome Sequencing Center for Infectious Disease"/>
            <person name="Wu L."/>
            <person name="Ma J."/>
        </authorList>
    </citation>
    <scope>NUCLEOTIDE SEQUENCE [LARGE SCALE GENOMIC DNA]</scope>
    <source>
        <strain evidence="4">JCM 17919</strain>
    </source>
</reference>
<evidence type="ECO:0000313" key="4">
    <source>
        <dbReference type="Proteomes" id="UP001501725"/>
    </source>
</evidence>
<organism evidence="3 4">
    <name type="scientific">Flaviaesturariibacter amylovorans</name>
    <dbReference type="NCBI Taxonomy" id="1084520"/>
    <lineage>
        <taxon>Bacteria</taxon>
        <taxon>Pseudomonadati</taxon>
        <taxon>Bacteroidota</taxon>
        <taxon>Chitinophagia</taxon>
        <taxon>Chitinophagales</taxon>
        <taxon>Chitinophagaceae</taxon>
        <taxon>Flaviaestuariibacter</taxon>
    </lineage>
</organism>
<evidence type="ECO:0000256" key="2">
    <source>
        <dbReference type="SAM" id="SignalP"/>
    </source>
</evidence>
<feature type="signal peptide" evidence="2">
    <location>
        <begin position="1"/>
        <end position="24"/>
    </location>
</feature>
<dbReference type="Proteomes" id="UP001501725">
    <property type="component" value="Unassembled WGS sequence"/>
</dbReference>
<proteinExistence type="predicted"/>
<feature type="region of interest" description="Disordered" evidence="1">
    <location>
        <begin position="55"/>
        <end position="79"/>
    </location>
</feature>
<protein>
    <recommendedName>
        <fullName evidence="5">DUF4034 domain-containing protein</fullName>
    </recommendedName>
</protein>
<evidence type="ECO:0000313" key="3">
    <source>
        <dbReference type="EMBL" id="GAA4319161.1"/>
    </source>
</evidence>
<comment type="caution">
    <text evidence="3">The sequence shown here is derived from an EMBL/GenBank/DDBJ whole genome shotgun (WGS) entry which is preliminary data.</text>
</comment>
<sequence length="568" mass="64308">MSRKPNPAPALALLLTLAGFTAGAQGYISPFVYSNGGFRMKGREEIRREEYNIKQARNATPPKTYTPPPVGRTTRTEKNEPAPVVRITPEDRVQNLIWALMHEKGSTQELVEKYAFEIELVYARLPYKEEKYNTMAVFLGALLQEPARYDEAVRFWTHYAKCRQADISAELQFEALKKIPPERRAVGWLSEVVAVAARNEGYSLGTAYSWTTVIDDYLRWAETSGDAIELYLLSTPEINGNYSIKRFLDTHPGIVPDYTALAGAGKPLFPAAPPEGDKKKIHEEREAAAREIVRVWAKARSAEAGYAAELVAKLKKLAPPQGALTYFQNNKKEYTKTYNGEKSVQPFSEEGLAFARKCFAEVGYERGKLLSADILMAAAAPDRKSAHQYLETWTPAELARQWSQGSPDIDRDDRFYPSYPEYFIMYLNVMETGGKYQQVVDLLALLPKEQLYQYGEQYVVNLAILGRLKEADEWLDAHGKHIRYESNELSVRAILSFFSGNFKKSWKQLTSPKNGRHSGSRYSYVYYCCASEMGDEEAKKARYWTLPLYAPPAIAQKYGHLFSNGSSK</sequence>
<dbReference type="EMBL" id="BAABGY010000001">
    <property type="protein sequence ID" value="GAA4319161.1"/>
    <property type="molecule type" value="Genomic_DNA"/>
</dbReference>
<accession>A0ABP8G7R9</accession>
<dbReference type="RefSeq" id="WP_345252931.1">
    <property type="nucleotide sequence ID" value="NZ_BAABGY010000001.1"/>
</dbReference>